<evidence type="ECO:0000313" key="10">
    <source>
        <dbReference type="Proteomes" id="UP000245370"/>
    </source>
</evidence>
<feature type="transmembrane region" description="Helical" evidence="8">
    <location>
        <begin position="6"/>
        <end position="23"/>
    </location>
</feature>
<comment type="similarity">
    <text evidence="2 7">Belongs to the membrane-bound acyltransferase family.</text>
</comment>
<evidence type="ECO:0000256" key="1">
    <source>
        <dbReference type="ARBA" id="ARBA00004651"/>
    </source>
</evidence>
<dbReference type="GO" id="GO:0042121">
    <property type="term" value="P:alginic acid biosynthetic process"/>
    <property type="evidence" value="ECO:0007669"/>
    <property type="project" value="InterPro"/>
</dbReference>
<feature type="transmembrane region" description="Helical" evidence="8">
    <location>
        <begin position="153"/>
        <end position="171"/>
    </location>
</feature>
<dbReference type="GO" id="GO:0016746">
    <property type="term" value="F:acyltransferase activity"/>
    <property type="evidence" value="ECO:0007669"/>
    <property type="project" value="UniProtKB-KW"/>
</dbReference>
<dbReference type="PANTHER" id="PTHR13285:SF18">
    <property type="entry name" value="PROTEIN-CYSTEINE N-PALMITOYLTRANSFERASE RASP"/>
    <property type="match status" value="1"/>
</dbReference>
<evidence type="ECO:0000256" key="2">
    <source>
        <dbReference type="ARBA" id="ARBA00010323"/>
    </source>
</evidence>
<evidence type="ECO:0000256" key="3">
    <source>
        <dbReference type="ARBA" id="ARBA00022475"/>
    </source>
</evidence>
<dbReference type="RefSeq" id="WP_109358109.1">
    <property type="nucleotide sequence ID" value="NZ_QFRJ01000001.1"/>
</dbReference>
<feature type="transmembrane region" description="Helical" evidence="8">
    <location>
        <begin position="114"/>
        <end position="133"/>
    </location>
</feature>
<dbReference type="InterPro" id="IPR024194">
    <property type="entry name" value="Ac/AlaTfrase_AlgI/DltB"/>
</dbReference>
<reference evidence="9 10" key="2">
    <citation type="submission" date="2018-05" db="EMBL/GenBank/DDBJ databases">
        <authorList>
            <person name="Lanie J.A."/>
            <person name="Ng W.-L."/>
            <person name="Kazmierczak K.M."/>
            <person name="Andrzejewski T.M."/>
            <person name="Davidsen T.M."/>
            <person name="Wayne K.J."/>
            <person name="Tettelin H."/>
            <person name="Glass J.I."/>
            <person name="Rusch D."/>
            <person name="Podicherti R."/>
            <person name="Tsui H.-C.T."/>
            <person name="Winkler M.E."/>
        </authorList>
    </citation>
    <scope>NUCLEOTIDE SEQUENCE [LARGE SCALE GENOMIC DNA]</scope>
    <source>
        <strain evidence="9 10">C305</strain>
    </source>
</reference>
<dbReference type="OrthoDB" id="9805788at2"/>
<dbReference type="InterPro" id="IPR004299">
    <property type="entry name" value="MBOAT_fam"/>
</dbReference>
<accession>A0A2U2XH40</accession>
<dbReference type="InterPro" id="IPR051085">
    <property type="entry name" value="MB_O-acyltransferase"/>
</dbReference>
<dbReference type="InterPro" id="IPR028362">
    <property type="entry name" value="AlgI"/>
</dbReference>
<keyword evidence="7 9" id="KW-0808">Transferase</keyword>
<proteinExistence type="inferred from homology"/>
<dbReference type="PIRSF" id="PIRSF500217">
    <property type="entry name" value="AlgI"/>
    <property type="match status" value="1"/>
</dbReference>
<evidence type="ECO:0000256" key="8">
    <source>
        <dbReference type="SAM" id="Phobius"/>
    </source>
</evidence>
<dbReference type="GO" id="GO:0005886">
    <property type="term" value="C:plasma membrane"/>
    <property type="evidence" value="ECO:0007669"/>
    <property type="project" value="UniProtKB-SubCell"/>
</dbReference>
<sequence length="473" mass="55240">MLFNSIVFLFAFLPILLTLYYLTPKKFRNYTILFFSLIFYAWGGVSYTFILIGSILINYLFVKQIEKNNSFKKTWLIIGLTVNVLIIVLFKYLDFLIDNLNIIGSAFKSDYTTIPFQNIVLPLGISFFTFQQMSLIWDVYRNENTEKTSLSNIALYISLFPQLIAGPIVRYNDIVGQIKHRVSTFPLFRSGIQRFVLGLFKKVVIANTCGELADSIFNNSFDSLNTPVAWLGIIAYSLQIYFDFSGYSDMAIGLGRMFGFRILENFNFPYISKSIQEFWRRWHISLSTWFRDYVYIPMGGNRKGPYKTYFNLITVFFLTGIWHGATWSFVIWGLFHGFFLIMERIGFKNILDKLPKGIQWFYTILVVMIGWVLFRVELFSDALLYITKLFSFDQSSEISFLTYLNNERILVLVLAIISSSLFFMKIKEFLEKRELLLTTTVQAFMDLGVVLLLIISIIYINSGSYSPFIYFRF</sequence>
<feature type="transmembrane region" description="Helical" evidence="8">
    <location>
        <begin position="359"/>
        <end position="380"/>
    </location>
</feature>
<protein>
    <submittedName>
        <fullName evidence="9">Membrane-bound O-acyltransferase family protein</fullName>
    </submittedName>
</protein>
<dbReference type="AlphaFoldDB" id="A0A2U2XH40"/>
<feature type="transmembrane region" description="Helical" evidence="8">
    <location>
        <begin position="30"/>
        <end position="62"/>
    </location>
</feature>
<feature type="transmembrane region" description="Helical" evidence="8">
    <location>
        <begin position="400"/>
        <end position="423"/>
    </location>
</feature>
<dbReference type="Pfam" id="PF03062">
    <property type="entry name" value="MBOAT"/>
    <property type="match status" value="1"/>
</dbReference>
<feature type="transmembrane region" description="Helical" evidence="8">
    <location>
        <begin position="435"/>
        <end position="460"/>
    </location>
</feature>
<comment type="caution">
    <text evidence="9">The sequence shown here is derived from an EMBL/GenBank/DDBJ whole genome shotgun (WGS) entry which is preliminary data.</text>
</comment>
<keyword evidence="4 8" id="KW-0812">Transmembrane</keyword>
<comment type="subcellular location">
    <subcellularLocation>
        <location evidence="1">Cell membrane</location>
        <topology evidence="1">Multi-pass membrane protein</topology>
    </subcellularLocation>
</comment>
<evidence type="ECO:0000256" key="5">
    <source>
        <dbReference type="ARBA" id="ARBA00022989"/>
    </source>
</evidence>
<dbReference type="EMBL" id="QFRJ01000001">
    <property type="protein sequence ID" value="PWH87031.1"/>
    <property type="molecule type" value="Genomic_DNA"/>
</dbReference>
<keyword evidence="3 7" id="KW-1003">Cell membrane</keyword>
<evidence type="ECO:0000313" key="9">
    <source>
        <dbReference type="EMBL" id="PWH87031.1"/>
    </source>
</evidence>
<keyword evidence="6 7" id="KW-0472">Membrane</keyword>
<evidence type="ECO:0000256" key="4">
    <source>
        <dbReference type="ARBA" id="ARBA00022692"/>
    </source>
</evidence>
<keyword evidence="5 8" id="KW-1133">Transmembrane helix</keyword>
<keyword evidence="10" id="KW-1185">Reference proteome</keyword>
<evidence type="ECO:0000256" key="7">
    <source>
        <dbReference type="PIRNR" id="PIRNR016636"/>
    </source>
</evidence>
<keyword evidence="7 9" id="KW-0012">Acyltransferase</keyword>
<name>A0A2U2XH40_9FLAO</name>
<organism evidence="9 10">
    <name type="scientific">Brumimicrobium oceani</name>
    <dbReference type="NCBI Taxonomy" id="2100725"/>
    <lineage>
        <taxon>Bacteria</taxon>
        <taxon>Pseudomonadati</taxon>
        <taxon>Bacteroidota</taxon>
        <taxon>Flavobacteriia</taxon>
        <taxon>Flavobacteriales</taxon>
        <taxon>Crocinitomicaceae</taxon>
        <taxon>Brumimicrobium</taxon>
    </lineage>
</organism>
<dbReference type="Proteomes" id="UP000245370">
    <property type="component" value="Unassembled WGS sequence"/>
</dbReference>
<feature type="transmembrane region" description="Helical" evidence="8">
    <location>
        <begin position="306"/>
        <end position="323"/>
    </location>
</feature>
<dbReference type="PANTHER" id="PTHR13285">
    <property type="entry name" value="ACYLTRANSFERASE"/>
    <property type="match status" value="1"/>
</dbReference>
<feature type="transmembrane region" description="Helical" evidence="8">
    <location>
        <begin position="74"/>
        <end position="93"/>
    </location>
</feature>
<evidence type="ECO:0000256" key="6">
    <source>
        <dbReference type="ARBA" id="ARBA00023136"/>
    </source>
</evidence>
<gene>
    <name evidence="9" type="ORF">DIT68_01870</name>
</gene>
<reference evidence="9 10" key="1">
    <citation type="submission" date="2018-05" db="EMBL/GenBank/DDBJ databases">
        <title>Brumimicrobium oceani sp. nov., isolated from coastal sediment.</title>
        <authorList>
            <person name="Kou Y."/>
        </authorList>
    </citation>
    <scope>NUCLEOTIDE SEQUENCE [LARGE SCALE GENOMIC DNA]</scope>
    <source>
        <strain evidence="9 10">C305</strain>
    </source>
</reference>
<dbReference type="PIRSF" id="PIRSF016636">
    <property type="entry name" value="AlgI_DltB"/>
    <property type="match status" value="1"/>
</dbReference>